<feature type="domain" description="TfoX C-terminal" evidence="1">
    <location>
        <begin position="61"/>
        <end position="135"/>
    </location>
</feature>
<evidence type="ECO:0000313" key="2">
    <source>
        <dbReference type="EMBL" id="KUP92751.1"/>
    </source>
</evidence>
<organism evidence="2 3">
    <name type="scientific">Tritonibacter horizontis</name>
    <dbReference type="NCBI Taxonomy" id="1768241"/>
    <lineage>
        <taxon>Bacteria</taxon>
        <taxon>Pseudomonadati</taxon>
        <taxon>Pseudomonadota</taxon>
        <taxon>Alphaproteobacteria</taxon>
        <taxon>Rhodobacterales</taxon>
        <taxon>Paracoccaceae</taxon>
        <taxon>Tritonibacter</taxon>
    </lineage>
</organism>
<evidence type="ECO:0000259" key="1">
    <source>
        <dbReference type="Pfam" id="PF04994"/>
    </source>
</evidence>
<dbReference type="Proteomes" id="UP000068382">
    <property type="component" value="Unassembled WGS sequence"/>
</dbReference>
<dbReference type="Pfam" id="PF04994">
    <property type="entry name" value="TfoX_C"/>
    <property type="match status" value="1"/>
</dbReference>
<accession>A0A132BWK1</accession>
<proteinExistence type="predicted"/>
<evidence type="ECO:0000313" key="3">
    <source>
        <dbReference type="Proteomes" id="UP000068382"/>
    </source>
</evidence>
<dbReference type="EMBL" id="LPUY01000071">
    <property type="protein sequence ID" value="KUP92751.1"/>
    <property type="molecule type" value="Genomic_DNA"/>
</dbReference>
<dbReference type="InterPro" id="IPR007077">
    <property type="entry name" value="TfoX_C"/>
</dbReference>
<gene>
    <name evidence="2" type="ORF">TRIHO_24080</name>
</gene>
<keyword evidence="3" id="KW-1185">Reference proteome</keyword>
<dbReference type="Gene3D" id="1.10.150.20">
    <property type="entry name" value="5' to 3' exonuclease, C-terminal subdomain"/>
    <property type="match status" value="1"/>
</dbReference>
<dbReference type="AlphaFoldDB" id="A0A132BWK1"/>
<sequence length="167" mass="18353">MFLANDPGKPLRILTKIHSNHIIAGGGATSGPGGRRFGTGWFFRMVFQVGADMVEGMSTPVSSIRYLGPAYQEACARAGIHSAEELHQIGADAAYARMLQTGSKPHFIGYYVLVMALQGRPWNDCKGDEKKALRKTFDAIKARSFDRDRSALDRILDEIGVIERRPG</sequence>
<protein>
    <recommendedName>
        <fullName evidence="1">TfoX C-terminal domain-containing protein</fullName>
    </recommendedName>
</protein>
<name>A0A132BWK1_9RHOB</name>
<reference evidence="2 3" key="1">
    <citation type="submission" date="2015-12" db="EMBL/GenBank/DDBJ databases">
        <title>Genome sequence of the marine Rhodobacteraceae strain O3.65, Candidatus Tritonibacter horizontis.</title>
        <authorList>
            <person name="Poehlein A."/>
            <person name="Giebel H.A."/>
            <person name="Voget S."/>
            <person name="Brinkhoff T."/>
        </authorList>
    </citation>
    <scope>NUCLEOTIDE SEQUENCE [LARGE SCALE GENOMIC DNA]</scope>
    <source>
        <strain evidence="2 3">O3.65</strain>
    </source>
</reference>
<dbReference type="PATRIC" id="fig|1768241.3.peg.2526"/>
<comment type="caution">
    <text evidence="2">The sequence shown here is derived from an EMBL/GenBank/DDBJ whole genome shotgun (WGS) entry which is preliminary data.</text>
</comment>